<reference evidence="3" key="1">
    <citation type="journal article" date="2019" name="Int. J. Syst. Evol. Microbiol.">
        <title>The Global Catalogue of Microorganisms (GCM) 10K type strain sequencing project: providing services to taxonomists for standard genome sequencing and annotation.</title>
        <authorList>
            <consortium name="The Broad Institute Genomics Platform"/>
            <consortium name="The Broad Institute Genome Sequencing Center for Infectious Disease"/>
            <person name="Wu L."/>
            <person name="Ma J."/>
        </authorList>
    </citation>
    <scope>NUCLEOTIDE SEQUENCE [LARGE SCALE GENOMIC DNA]</scope>
    <source>
        <strain evidence="3">NBRC 103166</strain>
    </source>
</reference>
<protein>
    <recommendedName>
        <fullName evidence="4">Prepilin-type N-terminal cleavage/methylation domain-containing protein</fullName>
    </recommendedName>
</protein>
<gene>
    <name evidence="2" type="ORF">GCM10007916_32910</name>
</gene>
<comment type="caution">
    <text evidence="2">The sequence shown here is derived from an EMBL/GenBank/DDBJ whole genome shotgun (WGS) entry which is preliminary data.</text>
</comment>
<evidence type="ECO:0008006" key="4">
    <source>
        <dbReference type="Google" id="ProtNLM"/>
    </source>
</evidence>
<keyword evidence="1" id="KW-1133">Transmembrane helix</keyword>
<feature type="transmembrane region" description="Helical" evidence="1">
    <location>
        <begin position="21"/>
        <end position="40"/>
    </location>
</feature>
<dbReference type="InterPro" id="IPR012902">
    <property type="entry name" value="N_methyl_site"/>
</dbReference>
<dbReference type="PIRSF" id="PIRSF004525">
    <property type="entry name" value="Pilin_peptidase-dep_B_prd"/>
    <property type="match status" value="1"/>
</dbReference>
<dbReference type="RefSeq" id="WP_284205318.1">
    <property type="nucleotide sequence ID" value="NZ_BSPQ01000019.1"/>
</dbReference>
<keyword evidence="1" id="KW-0472">Membrane</keyword>
<evidence type="ECO:0000313" key="2">
    <source>
        <dbReference type="EMBL" id="GLS92221.1"/>
    </source>
</evidence>
<accession>A0ABQ6E5D3</accession>
<dbReference type="Proteomes" id="UP001157353">
    <property type="component" value="Unassembled WGS sequence"/>
</dbReference>
<dbReference type="PROSITE" id="PS00409">
    <property type="entry name" value="PROKAR_NTER_METHYL"/>
    <property type="match status" value="1"/>
</dbReference>
<dbReference type="NCBIfam" id="TIGR02532">
    <property type="entry name" value="IV_pilin_GFxxxE"/>
    <property type="match status" value="1"/>
</dbReference>
<proteinExistence type="predicted"/>
<keyword evidence="1" id="KW-0812">Transmembrane</keyword>
<organism evidence="2 3">
    <name type="scientific">Psychromonas marina</name>
    <dbReference type="NCBI Taxonomy" id="88364"/>
    <lineage>
        <taxon>Bacteria</taxon>
        <taxon>Pseudomonadati</taxon>
        <taxon>Pseudomonadota</taxon>
        <taxon>Gammaproteobacteria</taxon>
        <taxon>Alteromonadales</taxon>
        <taxon>Psychromonadaceae</taxon>
        <taxon>Psychromonas</taxon>
    </lineage>
</organism>
<name>A0ABQ6E5D3_9GAMM</name>
<evidence type="ECO:0000256" key="1">
    <source>
        <dbReference type="SAM" id="Phobius"/>
    </source>
</evidence>
<keyword evidence="3" id="KW-1185">Reference proteome</keyword>
<dbReference type="InterPro" id="IPR016419">
    <property type="entry name" value="Prepilin_Pept-dep_B_prd"/>
</dbReference>
<dbReference type="EMBL" id="BSPQ01000019">
    <property type="protein sequence ID" value="GLS92221.1"/>
    <property type="molecule type" value="Genomic_DNA"/>
</dbReference>
<sequence length="210" mass="22943">MLTRKPCRNLGNSGGFSLIELLIALLLGALLLVMVIGLYVTGVSTGATSLQYSRLRTDLQSIMAMLETDIRRAGYSGGAESYLVGANNNKTIDINDNKNCIVYYYNHNHSETVESSNKMAFSLNKGVIKFKSGVESVANNVCSQVNGWTDISDVSFVTISDLTFSETVISSATATVRSVKIKLAGELVSNSHYNHVITTRVQIRNIEFPY</sequence>
<dbReference type="Pfam" id="PF07963">
    <property type="entry name" value="N_methyl"/>
    <property type="match status" value="1"/>
</dbReference>
<evidence type="ECO:0000313" key="3">
    <source>
        <dbReference type="Proteomes" id="UP001157353"/>
    </source>
</evidence>